<dbReference type="AlphaFoldDB" id="A0AAW1X923"/>
<name>A0AAW1X923_RUBAR</name>
<comment type="caution">
    <text evidence="1">The sequence shown here is derived from an EMBL/GenBank/DDBJ whole genome shotgun (WGS) entry which is preliminary data.</text>
</comment>
<reference evidence="1 2" key="1">
    <citation type="journal article" date="2023" name="G3 (Bethesda)">
        <title>A chromosome-length genome assembly and annotation of blackberry (Rubus argutus, cv. 'Hillquist').</title>
        <authorList>
            <person name="Bruna T."/>
            <person name="Aryal R."/>
            <person name="Dudchenko O."/>
            <person name="Sargent D.J."/>
            <person name="Mead D."/>
            <person name="Buti M."/>
            <person name="Cavallini A."/>
            <person name="Hytonen T."/>
            <person name="Andres J."/>
            <person name="Pham M."/>
            <person name="Weisz D."/>
            <person name="Mascagni F."/>
            <person name="Usai G."/>
            <person name="Natali L."/>
            <person name="Bassil N."/>
            <person name="Fernandez G.E."/>
            <person name="Lomsadze A."/>
            <person name="Armour M."/>
            <person name="Olukolu B."/>
            <person name="Poorten T."/>
            <person name="Britton C."/>
            <person name="Davik J."/>
            <person name="Ashrafi H."/>
            <person name="Aiden E.L."/>
            <person name="Borodovsky M."/>
            <person name="Worthington M."/>
        </authorList>
    </citation>
    <scope>NUCLEOTIDE SEQUENCE [LARGE SCALE GENOMIC DNA]</scope>
    <source>
        <strain evidence="1">PI 553951</strain>
    </source>
</reference>
<accession>A0AAW1X923</accession>
<gene>
    <name evidence="1" type="ORF">M0R45_019437</name>
</gene>
<proteinExistence type="predicted"/>
<dbReference type="Proteomes" id="UP001457282">
    <property type="component" value="Unassembled WGS sequence"/>
</dbReference>
<evidence type="ECO:0000313" key="2">
    <source>
        <dbReference type="Proteomes" id="UP001457282"/>
    </source>
</evidence>
<dbReference type="EMBL" id="JBEDUW010000004">
    <property type="protein sequence ID" value="KAK9932190.1"/>
    <property type="molecule type" value="Genomic_DNA"/>
</dbReference>
<keyword evidence="2" id="KW-1185">Reference proteome</keyword>
<protein>
    <submittedName>
        <fullName evidence="1">Uncharacterized protein</fullName>
    </submittedName>
</protein>
<sequence length="74" mass="8146">MRRQIAAKEEAWRLGQELGSVKDAVMGAGTVRQSCWDLRRGRCGWVLINLSLVIKGGDEELHGVTPAGTTQRLI</sequence>
<evidence type="ECO:0000313" key="1">
    <source>
        <dbReference type="EMBL" id="KAK9932190.1"/>
    </source>
</evidence>
<organism evidence="1 2">
    <name type="scientific">Rubus argutus</name>
    <name type="common">Southern blackberry</name>
    <dbReference type="NCBI Taxonomy" id="59490"/>
    <lineage>
        <taxon>Eukaryota</taxon>
        <taxon>Viridiplantae</taxon>
        <taxon>Streptophyta</taxon>
        <taxon>Embryophyta</taxon>
        <taxon>Tracheophyta</taxon>
        <taxon>Spermatophyta</taxon>
        <taxon>Magnoliopsida</taxon>
        <taxon>eudicotyledons</taxon>
        <taxon>Gunneridae</taxon>
        <taxon>Pentapetalae</taxon>
        <taxon>rosids</taxon>
        <taxon>fabids</taxon>
        <taxon>Rosales</taxon>
        <taxon>Rosaceae</taxon>
        <taxon>Rosoideae</taxon>
        <taxon>Rosoideae incertae sedis</taxon>
        <taxon>Rubus</taxon>
    </lineage>
</organism>